<protein>
    <submittedName>
        <fullName evidence="1">Uncharacterized protein</fullName>
    </submittedName>
</protein>
<proteinExistence type="predicted"/>
<comment type="caution">
    <text evidence="1">The sequence shown here is derived from an EMBL/GenBank/DDBJ whole genome shotgun (WGS) entry which is preliminary data.</text>
</comment>
<keyword evidence="2" id="KW-1185">Reference proteome</keyword>
<evidence type="ECO:0000313" key="1">
    <source>
        <dbReference type="EMBL" id="MCI64619.1"/>
    </source>
</evidence>
<sequence>MNGESGKVGGWEEDKDMVVEIKKVDMAEVQREKVNTTKVEETTELDTLERVGN</sequence>
<name>A0A392TUL5_9FABA</name>
<dbReference type="EMBL" id="LXQA010659780">
    <property type="protein sequence ID" value="MCI64619.1"/>
    <property type="molecule type" value="Genomic_DNA"/>
</dbReference>
<reference evidence="1 2" key="1">
    <citation type="journal article" date="2018" name="Front. Plant Sci.">
        <title>Red Clover (Trifolium pratense) and Zigzag Clover (T. medium) - A Picture of Genomic Similarities and Differences.</title>
        <authorList>
            <person name="Dluhosova J."/>
            <person name="Istvanek J."/>
            <person name="Nedelnik J."/>
            <person name="Repkova J."/>
        </authorList>
    </citation>
    <scope>NUCLEOTIDE SEQUENCE [LARGE SCALE GENOMIC DNA]</scope>
    <source>
        <strain evidence="2">cv. 10/8</strain>
        <tissue evidence="1">Leaf</tissue>
    </source>
</reference>
<accession>A0A392TUL5</accession>
<dbReference type="Proteomes" id="UP000265520">
    <property type="component" value="Unassembled WGS sequence"/>
</dbReference>
<evidence type="ECO:0000313" key="2">
    <source>
        <dbReference type="Proteomes" id="UP000265520"/>
    </source>
</evidence>
<organism evidence="1 2">
    <name type="scientific">Trifolium medium</name>
    <dbReference type="NCBI Taxonomy" id="97028"/>
    <lineage>
        <taxon>Eukaryota</taxon>
        <taxon>Viridiplantae</taxon>
        <taxon>Streptophyta</taxon>
        <taxon>Embryophyta</taxon>
        <taxon>Tracheophyta</taxon>
        <taxon>Spermatophyta</taxon>
        <taxon>Magnoliopsida</taxon>
        <taxon>eudicotyledons</taxon>
        <taxon>Gunneridae</taxon>
        <taxon>Pentapetalae</taxon>
        <taxon>rosids</taxon>
        <taxon>fabids</taxon>
        <taxon>Fabales</taxon>
        <taxon>Fabaceae</taxon>
        <taxon>Papilionoideae</taxon>
        <taxon>50 kb inversion clade</taxon>
        <taxon>NPAAA clade</taxon>
        <taxon>Hologalegina</taxon>
        <taxon>IRL clade</taxon>
        <taxon>Trifolieae</taxon>
        <taxon>Trifolium</taxon>
    </lineage>
</organism>
<dbReference type="AlphaFoldDB" id="A0A392TUL5"/>